<evidence type="ECO:0000313" key="2">
    <source>
        <dbReference type="Proteomes" id="UP000324222"/>
    </source>
</evidence>
<evidence type="ECO:0000313" key="1">
    <source>
        <dbReference type="EMBL" id="MPC62486.1"/>
    </source>
</evidence>
<dbReference type="AlphaFoldDB" id="A0A5B7GY31"/>
<dbReference type="Proteomes" id="UP000324222">
    <property type="component" value="Unassembled WGS sequence"/>
</dbReference>
<proteinExistence type="predicted"/>
<dbReference type="EMBL" id="VSRR010019739">
    <property type="protein sequence ID" value="MPC62486.1"/>
    <property type="molecule type" value="Genomic_DNA"/>
</dbReference>
<keyword evidence="2" id="KW-1185">Reference proteome</keyword>
<organism evidence="1 2">
    <name type="scientific">Portunus trituberculatus</name>
    <name type="common">Swimming crab</name>
    <name type="synonym">Neptunus trituberculatus</name>
    <dbReference type="NCBI Taxonomy" id="210409"/>
    <lineage>
        <taxon>Eukaryota</taxon>
        <taxon>Metazoa</taxon>
        <taxon>Ecdysozoa</taxon>
        <taxon>Arthropoda</taxon>
        <taxon>Crustacea</taxon>
        <taxon>Multicrustacea</taxon>
        <taxon>Malacostraca</taxon>
        <taxon>Eumalacostraca</taxon>
        <taxon>Eucarida</taxon>
        <taxon>Decapoda</taxon>
        <taxon>Pleocyemata</taxon>
        <taxon>Brachyura</taxon>
        <taxon>Eubrachyura</taxon>
        <taxon>Portunoidea</taxon>
        <taxon>Portunidae</taxon>
        <taxon>Portuninae</taxon>
        <taxon>Portunus</taxon>
    </lineage>
</organism>
<accession>A0A5B7GY31</accession>
<sequence length="121" mass="13837">MCHVSVGRDRQPLCQYYVPGLPFCVAPHSRTSLEEVYRRHQKEADTVIDDLVTCKSTISRCSLEQHPLTSIFQFYQDIRGYVTDLRDCLNEKVGSNATLQYYSMESLGGWGCYWKGSCGKI</sequence>
<gene>
    <name evidence="1" type="ORF">E2C01_056571</name>
</gene>
<reference evidence="1 2" key="1">
    <citation type="submission" date="2019-05" db="EMBL/GenBank/DDBJ databases">
        <title>Another draft genome of Portunus trituberculatus and its Hox gene families provides insights of decapod evolution.</title>
        <authorList>
            <person name="Jeong J.-H."/>
            <person name="Song I."/>
            <person name="Kim S."/>
            <person name="Choi T."/>
            <person name="Kim D."/>
            <person name="Ryu S."/>
            <person name="Kim W."/>
        </authorList>
    </citation>
    <scope>NUCLEOTIDE SEQUENCE [LARGE SCALE GENOMIC DNA]</scope>
    <source>
        <tissue evidence="1">Muscle</tissue>
    </source>
</reference>
<comment type="caution">
    <text evidence="1">The sequence shown here is derived from an EMBL/GenBank/DDBJ whole genome shotgun (WGS) entry which is preliminary data.</text>
</comment>
<dbReference type="OrthoDB" id="429427at2759"/>
<name>A0A5B7GY31_PORTR</name>
<protein>
    <submittedName>
        <fullName evidence="1">Uncharacterized protein</fullName>
    </submittedName>
</protein>